<evidence type="ECO:0000313" key="3">
    <source>
        <dbReference type="Proteomes" id="UP001164693"/>
    </source>
</evidence>
<proteinExistence type="predicted"/>
<protein>
    <submittedName>
        <fullName evidence="2">Hemerythrin domain-containing protein</fullName>
    </submittedName>
</protein>
<gene>
    <name evidence="2" type="ORF">M6B22_02650</name>
</gene>
<dbReference type="EMBL" id="CP097463">
    <property type="protein sequence ID" value="WAX57678.1"/>
    <property type="molecule type" value="Genomic_DNA"/>
</dbReference>
<accession>A0ABY7JZH3</accession>
<evidence type="ECO:0000313" key="2">
    <source>
        <dbReference type="EMBL" id="WAX57678.1"/>
    </source>
</evidence>
<evidence type="ECO:0000259" key="1">
    <source>
        <dbReference type="Pfam" id="PF01814"/>
    </source>
</evidence>
<sequence length="163" mass="17700">MCEYCGCQDIPAIAELTAEHDRLRGLSRDLMDACETCDLDVARGLAGEMLRVLGPHTAVEEDGLFPALEAEYGNYVANLETEHQRVHAALENLFFVAPPASWPADTIAVLDLLFEHILKEQDGLFPAALATLDTKGWDGIIAARRRATALDASLVRSAGPLAR</sequence>
<dbReference type="RefSeq" id="WP_269444225.1">
    <property type="nucleotide sequence ID" value="NZ_CP097463.1"/>
</dbReference>
<keyword evidence="3" id="KW-1185">Reference proteome</keyword>
<feature type="domain" description="Hemerythrin-like" evidence="1">
    <location>
        <begin position="13"/>
        <end position="128"/>
    </location>
</feature>
<reference evidence="2" key="1">
    <citation type="submission" date="2022-05" db="EMBL/GenBank/DDBJ databases">
        <title>Jatrophihabitans sp. SB3-54 whole genome sequence.</title>
        <authorList>
            <person name="Suh M.K."/>
            <person name="Eom M.K."/>
            <person name="Kim J.S."/>
            <person name="Kim H.S."/>
            <person name="Do H.E."/>
            <person name="Shin Y.K."/>
            <person name="Lee J.-S."/>
        </authorList>
    </citation>
    <scope>NUCLEOTIDE SEQUENCE</scope>
    <source>
        <strain evidence="2">SB3-54</strain>
    </source>
</reference>
<dbReference type="Proteomes" id="UP001164693">
    <property type="component" value="Chromosome"/>
</dbReference>
<dbReference type="Gene3D" id="1.20.120.520">
    <property type="entry name" value="nmb1532 protein domain like"/>
    <property type="match status" value="1"/>
</dbReference>
<name>A0ABY7JZH3_9ACTN</name>
<organism evidence="2 3">
    <name type="scientific">Jatrophihabitans cynanchi</name>
    <dbReference type="NCBI Taxonomy" id="2944128"/>
    <lineage>
        <taxon>Bacteria</taxon>
        <taxon>Bacillati</taxon>
        <taxon>Actinomycetota</taxon>
        <taxon>Actinomycetes</taxon>
        <taxon>Jatrophihabitantales</taxon>
        <taxon>Jatrophihabitantaceae</taxon>
        <taxon>Jatrophihabitans</taxon>
    </lineage>
</organism>
<dbReference type="Pfam" id="PF01814">
    <property type="entry name" value="Hemerythrin"/>
    <property type="match status" value="1"/>
</dbReference>
<dbReference type="InterPro" id="IPR012312">
    <property type="entry name" value="Hemerythrin-like"/>
</dbReference>